<evidence type="ECO:0000313" key="2">
    <source>
        <dbReference type="Proteomes" id="UP000044602"/>
    </source>
</evidence>
<name>A0A0G4KP63_VERLO</name>
<protein>
    <submittedName>
        <fullName evidence="1">Uncharacterized protein</fullName>
    </submittedName>
</protein>
<proteinExistence type="predicted"/>
<dbReference type="AlphaFoldDB" id="A0A0G4KP63"/>
<gene>
    <name evidence="1" type="ORF">BN1708_010202</name>
</gene>
<sequence length="60" mass="6728">MDLSEGTKARGPGNRSRVLRDVWMLVEEDCAASVSRKKIGRGAFGPWRVWTRAAPGPEWE</sequence>
<keyword evidence="2" id="KW-1185">Reference proteome</keyword>
<dbReference type="EMBL" id="CVQH01003002">
    <property type="protein sequence ID" value="CRK11568.1"/>
    <property type="molecule type" value="Genomic_DNA"/>
</dbReference>
<evidence type="ECO:0000313" key="1">
    <source>
        <dbReference type="EMBL" id="CRK11568.1"/>
    </source>
</evidence>
<organism evidence="1 2">
    <name type="scientific">Verticillium longisporum</name>
    <name type="common">Verticillium dahliae var. longisporum</name>
    <dbReference type="NCBI Taxonomy" id="100787"/>
    <lineage>
        <taxon>Eukaryota</taxon>
        <taxon>Fungi</taxon>
        <taxon>Dikarya</taxon>
        <taxon>Ascomycota</taxon>
        <taxon>Pezizomycotina</taxon>
        <taxon>Sordariomycetes</taxon>
        <taxon>Hypocreomycetidae</taxon>
        <taxon>Glomerellales</taxon>
        <taxon>Plectosphaerellaceae</taxon>
        <taxon>Verticillium</taxon>
    </lineage>
</organism>
<accession>A0A0G4KP63</accession>
<reference evidence="1 2" key="1">
    <citation type="submission" date="2015-05" db="EMBL/GenBank/DDBJ databases">
        <authorList>
            <person name="Wang D.B."/>
            <person name="Wang M."/>
        </authorList>
    </citation>
    <scope>NUCLEOTIDE SEQUENCE [LARGE SCALE GENOMIC DNA]</scope>
    <source>
        <strain evidence="1">VL1</strain>
    </source>
</reference>
<dbReference type="Proteomes" id="UP000044602">
    <property type="component" value="Unassembled WGS sequence"/>
</dbReference>